<evidence type="ECO:0000259" key="12">
    <source>
        <dbReference type="PROSITE" id="PS51177"/>
    </source>
</evidence>
<feature type="domain" description="Lumazine-binding" evidence="12">
    <location>
        <begin position="96"/>
        <end position="192"/>
    </location>
</feature>
<dbReference type="InterPro" id="IPR017938">
    <property type="entry name" value="Riboflavin_synthase-like_b-brl"/>
</dbReference>
<evidence type="ECO:0000313" key="13">
    <source>
        <dbReference type="EMBL" id="GBC97961.1"/>
    </source>
</evidence>
<dbReference type="Pfam" id="PF00677">
    <property type="entry name" value="Lum_binding"/>
    <property type="match status" value="2"/>
</dbReference>
<dbReference type="InterPro" id="IPR023366">
    <property type="entry name" value="ATP_synth_asu-like_sf"/>
</dbReference>
<dbReference type="EMBL" id="BEHT01000004">
    <property type="protein sequence ID" value="GBC97961.1"/>
    <property type="molecule type" value="Genomic_DNA"/>
</dbReference>
<evidence type="ECO:0000256" key="1">
    <source>
        <dbReference type="ARBA" id="ARBA00000968"/>
    </source>
</evidence>
<comment type="function">
    <text evidence="2">Catalyzes the dismutation of two molecules of 6,7-dimethyl-8-ribityllumazine, resulting in the formation of riboflavin and 5-amino-6-(D-ribitylamino)uracil.</text>
</comment>
<evidence type="ECO:0000256" key="3">
    <source>
        <dbReference type="ARBA" id="ARBA00004887"/>
    </source>
</evidence>
<evidence type="ECO:0000256" key="9">
    <source>
        <dbReference type="ARBA" id="ARBA00022737"/>
    </source>
</evidence>
<feature type="repeat" description="Lumazine-binding" evidence="11">
    <location>
        <begin position="1"/>
        <end position="95"/>
    </location>
</feature>
<evidence type="ECO:0000256" key="11">
    <source>
        <dbReference type="PROSITE-ProRule" id="PRU00524"/>
    </source>
</evidence>
<dbReference type="PANTHER" id="PTHR21098">
    <property type="entry name" value="RIBOFLAVIN SYNTHASE ALPHA CHAIN"/>
    <property type="match status" value="1"/>
</dbReference>
<dbReference type="InterPro" id="IPR026017">
    <property type="entry name" value="Lumazine-bd_dom"/>
</dbReference>
<organism evidence="13 14">
    <name type="scientific">Candidatus Fervidibacter japonicus</name>
    <dbReference type="NCBI Taxonomy" id="2035412"/>
    <lineage>
        <taxon>Bacteria</taxon>
        <taxon>Candidatus Fervidibacterota</taxon>
        <taxon>Candidatus Fervidibacter</taxon>
    </lineage>
</organism>
<reference evidence="14" key="1">
    <citation type="submission" date="2017-09" db="EMBL/GenBank/DDBJ databases">
        <title>Metaegenomics of thermophilic ammonia-oxidizing enrichment culture.</title>
        <authorList>
            <person name="Kato S."/>
            <person name="Suzuki K."/>
        </authorList>
    </citation>
    <scope>NUCLEOTIDE SEQUENCE [LARGE SCALE GENOMIC DNA]</scope>
</reference>
<accession>A0A2H5X9U4</accession>
<dbReference type="NCBIfam" id="NF006767">
    <property type="entry name" value="PRK09289.1"/>
    <property type="match status" value="1"/>
</dbReference>
<dbReference type="FunFam" id="2.40.30.20:FF:000004">
    <property type="entry name" value="Riboflavin synthase, alpha subunit"/>
    <property type="match status" value="1"/>
</dbReference>
<dbReference type="PROSITE" id="PS51177">
    <property type="entry name" value="LUMAZINE_BIND"/>
    <property type="match status" value="2"/>
</dbReference>
<protein>
    <recommendedName>
        <fullName evidence="6 10">Riboflavin synthase</fullName>
        <ecNumber evidence="5 10">2.5.1.9</ecNumber>
    </recommendedName>
</protein>
<dbReference type="CDD" id="cd00402">
    <property type="entry name" value="Riboflavin_synthase_like"/>
    <property type="match status" value="1"/>
</dbReference>
<evidence type="ECO:0000256" key="8">
    <source>
        <dbReference type="ARBA" id="ARBA00022679"/>
    </source>
</evidence>
<comment type="pathway">
    <text evidence="3">Cofactor biosynthesis; riboflavin biosynthesis; riboflavin from 2-hydroxy-3-oxobutyl phosphate and 5-amino-6-(D-ribitylamino)uracil: step 2/2.</text>
</comment>
<name>A0A2H5X9U4_9BACT</name>
<feature type="repeat" description="Lumazine-binding" evidence="11">
    <location>
        <begin position="96"/>
        <end position="192"/>
    </location>
</feature>
<dbReference type="EC" id="2.5.1.9" evidence="5 10"/>
<evidence type="ECO:0000256" key="6">
    <source>
        <dbReference type="ARBA" id="ARBA00013950"/>
    </source>
</evidence>
<dbReference type="AlphaFoldDB" id="A0A2H5X9U4"/>
<proteinExistence type="predicted"/>
<keyword evidence="8 13" id="KW-0808">Transferase</keyword>
<dbReference type="GO" id="GO:0004746">
    <property type="term" value="F:riboflavin synthase activity"/>
    <property type="evidence" value="ECO:0007669"/>
    <property type="project" value="UniProtKB-UniRule"/>
</dbReference>
<dbReference type="Proteomes" id="UP000236173">
    <property type="component" value="Unassembled WGS sequence"/>
</dbReference>
<dbReference type="PIRSF" id="PIRSF000498">
    <property type="entry name" value="Riboflavin_syn_A"/>
    <property type="match status" value="1"/>
</dbReference>
<dbReference type="InterPro" id="IPR001783">
    <property type="entry name" value="Lumazine-bd"/>
</dbReference>
<comment type="subunit">
    <text evidence="4">Homotrimer.</text>
</comment>
<comment type="catalytic activity">
    <reaction evidence="1">
        <text>2 6,7-dimethyl-8-(1-D-ribityl)lumazine + H(+) = 5-amino-6-(D-ribitylamino)uracil + riboflavin</text>
        <dbReference type="Rhea" id="RHEA:20772"/>
        <dbReference type="ChEBI" id="CHEBI:15378"/>
        <dbReference type="ChEBI" id="CHEBI:15934"/>
        <dbReference type="ChEBI" id="CHEBI:57986"/>
        <dbReference type="ChEBI" id="CHEBI:58201"/>
        <dbReference type="EC" id="2.5.1.9"/>
    </reaction>
</comment>
<evidence type="ECO:0000256" key="4">
    <source>
        <dbReference type="ARBA" id="ARBA00011233"/>
    </source>
</evidence>
<evidence type="ECO:0000256" key="5">
    <source>
        <dbReference type="ARBA" id="ARBA00012827"/>
    </source>
</evidence>
<dbReference type="Gene3D" id="2.40.30.20">
    <property type="match status" value="2"/>
</dbReference>
<sequence>MFTGIVEEVGEVAKVERKGMAALLGVRTKFARELKDGDSVCVNGVCLTVIAVQSPLFWVEAVEETMARTNLGFLKVGDKVNLERALPATGRLGGHFVQGHVDGTGVIAGITPRLRSKIMRIRTPQELMPFIVPKGSIAVDGVSLTVVECGADWFTVSLIPFTLEHTTLGLRKVGDVVNLEVDILAKYVHHLLQGWTPPPSGDRLRQLL</sequence>
<dbReference type="NCBIfam" id="NF009566">
    <property type="entry name" value="PRK13020.1"/>
    <property type="match status" value="1"/>
</dbReference>
<gene>
    <name evidence="13" type="primary">ribE</name>
    <name evidence="13" type="ORF">HRbin17_00456</name>
</gene>
<evidence type="ECO:0000313" key="14">
    <source>
        <dbReference type="Proteomes" id="UP000236173"/>
    </source>
</evidence>
<evidence type="ECO:0000256" key="7">
    <source>
        <dbReference type="ARBA" id="ARBA00022619"/>
    </source>
</evidence>
<evidence type="ECO:0000256" key="2">
    <source>
        <dbReference type="ARBA" id="ARBA00002803"/>
    </source>
</evidence>
<dbReference type="NCBIfam" id="TIGR00187">
    <property type="entry name" value="ribE"/>
    <property type="match status" value="1"/>
</dbReference>
<dbReference type="FunFam" id="2.40.30.20:FF:000003">
    <property type="entry name" value="Riboflavin synthase, alpha subunit"/>
    <property type="match status" value="1"/>
</dbReference>
<dbReference type="PANTHER" id="PTHR21098:SF0">
    <property type="entry name" value="RIBOFLAVIN SYNTHASE"/>
    <property type="match status" value="1"/>
</dbReference>
<dbReference type="GO" id="GO:0009231">
    <property type="term" value="P:riboflavin biosynthetic process"/>
    <property type="evidence" value="ECO:0007669"/>
    <property type="project" value="UniProtKB-KW"/>
</dbReference>
<feature type="domain" description="Lumazine-binding" evidence="12">
    <location>
        <begin position="1"/>
        <end position="95"/>
    </location>
</feature>
<evidence type="ECO:0000256" key="10">
    <source>
        <dbReference type="NCBIfam" id="TIGR00187"/>
    </source>
</evidence>
<keyword evidence="9" id="KW-0677">Repeat</keyword>
<dbReference type="SUPFAM" id="SSF63380">
    <property type="entry name" value="Riboflavin synthase domain-like"/>
    <property type="match status" value="2"/>
</dbReference>
<keyword evidence="7" id="KW-0686">Riboflavin biosynthesis</keyword>
<comment type="caution">
    <text evidence="13">The sequence shown here is derived from an EMBL/GenBank/DDBJ whole genome shotgun (WGS) entry which is preliminary data.</text>
</comment>